<reference evidence="1 2" key="1">
    <citation type="journal article" date="2013" name="Mar. Genomics">
        <title>Expression of sulfatases in Rhodopirellula baltica and the diversity of sulfatases in the genus Rhodopirellula.</title>
        <authorList>
            <person name="Wegner C.E."/>
            <person name="Richter-Heitmann T."/>
            <person name="Klindworth A."/>
            <person name="Klockow C."/>
            <person name="Richter M."/>
            <person name="Achstetter T."/>
            <person name="Glockner F.O."/>
            <person name="Harder J."/>
        </authorList>
    </citation>
    <scope>NUCLEOTIDE SEQUENCE [LARGE SCALE GENOMIC DNA]</scope>
    <source>
        <strain evidence="1 2">SH398</strain>
    </source>
</reference>
<protein>
    <submittedName>
        <fullName evidence="1">Uncharacterized protein</fullName>
    </submittedName>
</protein>
<evidence type="ECO:0000313" key="2">
    <source>
        <dbReference type="Proteomes" id="UP000011996"/>
    </source>
</evidence>
<organism evidence="1 2">
    <name type="scientific">Rhodopirellula europaea SH398</name>
    <dbReference type="NCBI Taxonomy" id="1263868"/>
    <lineage>
        <taxon>Bacteria</taxon>
        <taxon>Pseudomonadati</taxon>
        <taxon>Planctomycetota</taxon>
        <taxon>Planctomycetia</taxon>
        <taxon>Pirellulales</taxon>
        <taxon>Pirellulaceae</taxon>
        <taxon>Rhodopirellula</taxon>
    </lineage>
</organism>
<dbReference type="AlphaFoldDB" id="M5S747"/>
<dbReference type="PATRIC" id="fig|1263868.3.peg.2024"/>
<sequence length="55" mass="6032">MPTDLEATRLLRATTTRVSSPEPAFIAPNFPLTVPFAALKKEDFYDTALYAASDV</sequence>
<comment type="caution">
    <text evidence="1">The sequence shown here is derived from an EMBL/GenBank/DDBJ whole genome shotgun (WGS) entry which is preliminary data.</text>
</comment>
<dbReference type="Proteomes" id="UP000011996">
    <property type="component" value="Unassembled WGS sequence"/>
</dbReference>
<gene>
    <name evidence="1" type="ORF">RESH_01870</name>
</gene>
<proteinExistence type="predicted"/>
<dbReference type="EMBL" id="ANOF01000063">
    <property type="protein sequence ID" value="EMI27468.1"/>
    <property type="molecule type" value="Genomic_DNA"/>
</dbReference>
<accession>M5S747</accession>
<evidence type="ECO:0000313" key="1">
    <source>
        <dbReference type="EMBL" id="EMI27468.1"/>
    </source>
</evidence>
<name>M5S747_9BACT</name>